<dbReference type="STRING" id="341454.A0A4S2MZD2"/>
<keyword evidence="4" id="KW-0408">Iron</keyword>
<organism evidence="9 10">
    <name type="scientific">Ascodesmis nigricans</name>
    <dbReference type="NCBI Taxonomy" id="341454"/>
    <lineage>
        <taxon>Eukaryota</taxon>
        <taxon>Fungi</taxon>
        <taxon>Dikarya</taxon>
        <taxon>Ascomycota</taxon>
        <taxon>Pezizomycotina</taxon>
        <taxon>Pezizomycetes</taxon>
        <taxon>Pezizales</taxon>
        <taxon>Ascodesmidaceae</taxon>
        <taxon>Ascodesmis</taxon>
    </lineage>
</organism>
<feature type="region of interest" description="Disordered" evidence="6">
    <location>
        <begin position="476"/>
        <end position="495"/>
    </location>
</feature>
<reference evidence="9 10" key="1">
    <citation type="submission" date="2019-04" db="EMBL/GenBank/DDBJ databases">
        <title>Comparative genomics and transcriptomics to analyze fruiting body development in filamentous ascomycetes.</title>
        <authorList>
            <consortium name="DOE Joint Genome Institute"/>
            <person name="Lutkenhaus R."/>
            <person name="Traeger S."/>
            <person name="Breuer J."/>
            <person name="Kuo A."/>
            <person name="Lipzen A."/>
            <person name="Pangilinan J."/>
            <person name="Dilworth D."/>
            <person name="Sandor L."/>
            <person name="Poggeler S."/>
            <person name="Barry K."/>
            <person name="Grigoriev I.V."/>
            <person name="Nowrousian M."/>
        </authorList>
    </citation>
    <scope>NUCLEOTIDE SEQUENCE [LARGE SCALE GENOMIC DNA]</scope>
    <source>
        <strain evidence="9 10">CBS 389.68</strain>
    </source>
</reference>
<dbReference type="InParanoid" id="A0A4S2MZD2"/>
<dbReference type="SMART" id="SM00558">
    <property type="entry name" value="JmjC"/>
    <property type="match status" value="1"/>
</dbReference>
<dbReference type="InterPro" id="IPR036047">
    <property type="entry name" value="F-box-like_dom_sf"/>
</dbReference>
<keyword evidence="3" id="KW-0560">Oxidoreductase</keyword>
<name>A0A4S2MZD2_9PEZI</name>
<dbReference type="Pfam" id="PF13621">
    <property type="entry name" value="Cupin_8"/>
    <property type="match status" value="1"/>
</dbReference>
<sequence>MAAREYSDRHGSPVDDGAPPPKRLRFASPVDDRDAASRSRSKGADGEILPHPLHIRPSGNALTASYNLRDTSTGLFAILPDELVLQLLGYLDAQSLVQLGNTSKGIYGFCRSEELWRPLFIESPESSQAFKWQGTWRRTHLQLPSPQESQIPLPNLFSDVLFRPYHMSQISLSPYTRNIPPKNQIQTFTDISADSFETHYSSTPFILTSPIKQWPGFQTWSLDHLVTEYGDIKFQAESVNWRLRDYVAYMNNQSDESPLYLFDKSFVEKTDMESGFSVPEWAGKDYFELLGEQRPDRRWMILGPERSGSTFHKDPNATSAWNAVIFGEKYWIMFPPNTPPPGVFVSDDQSEVTSPLSIAEWFVSFHKAARKTPGCIEGICRAGEILHVPSGWWHLVVNLDASLALTQNFVPKKKLPAVLGFLRDQACSVSGFDTAKVQDPYGLFVERMRETYPEELDAAMAILDKSKRSKWEELVKSDGGGGFSFGFGGDDSDDD</sequence>
<dbReference type="Pfam" id="PF12937">
    <property type="entry name" value="F-box-like"/>
    <property type="match status" value="1"/>
</dbReference>
<dbReference type="InterPro" id="IPR001810">
    <property type="entry name" value="F-box_dom"/>
</dbReference>
<dbReference type="AlphaFoldDB" id="A0A4S2MZD2"/>
<evidence type="ECO:0000256" key="3">
    <source>
        <dbReference type="ARBA" id="ARBA00023002"/>
    </source>
</evidence>
<evidence type="ECO:0000313" key="9">
    <source>
        <dbReference type="EMBL" id="TGZ82168.1"/>
    </source>
</evidence>
<feature type="compositionally biased region" description="Gly residues" evidence="6">
    <location>
        <begin position="478"/>
        <end position="489"/>
    </location>
</feature>
<dbReference type="InterPro" id="IPR041667">
    <property type="entry name" value="Cupin_8"/>
</dbReference>
<protein>
    <submittedName>
        <fullName evidence="9">JmjC domain-containing protein</fullName>
    </submittedName>
</protein>
<keyword evidence="5" id="KW-0539">Nucleus</keyword>
<feature type="compositionally biased region" description="Basic and acidic residues" evidence="6">
    <location>
        <begin position="30"/>
        <end position="45"/>
    </location>
</feature>
<feature type="compositionally biased region" description="Basic and acidic residues" evidence="6">
    <location>
        <begin position="1"/>
        <end position="13"/>
    </location>
</feature>
<dbReference type="GO" id="GO:0016491">
    <property type="term" value="F:oxidoreductase activity"/>
    <property type="evidence" value="ECO:0007669"/>
    <property type="project" value="UniProtKB-KW"/>
</dbReference>
<dbReference type="SUPFAM" id="SSF51197">
    <property type="entry name" value="Clavaminate synthase-like"/>
    <property type="match status" value="1"/>
</dbReference>
<feature type="region of interest" description="Disordered" evidence="6">
    <location>
        <begin position="1"/>
        <end position="52"/>
    </location>
</feature>
<comment type="subcellular location">
    <subcellularLocation>
        <location evidence="1">Nucleus</location>
    </subcellularLocation>
</comment>
<dbReference type="EMBL" id="ML220116">
    <property type="protein sequence ID" value="TGZ82168.1"/>
    <property type="molecule type" value="Genomic_DNA"/>
</dbReference>
<dbReference type="InterPro" id="IPR050910">
    <property type="entry name" value="JMJD6_ArgDemeth/LysHydrox"/>
</dbReference>
<dbReference type="OrthoDB" id="424465at2759"/>
<dbReference type="PANTHER" id="PTHR12480">
    <property type="entry name" value="ARGININE DEMETHYLASE AND LYSYL-HYDROXYLASE JMJD"/>
    <property type="match status" value="1"/>
</dbReference>
<evidence type="ECO:0000256" key="4">
    <source>
        <dbReference type="ARBA" id="ARBA00023004"/>
    </source>
</evidence>
<evidence type="ECO:0000256" key="1">
    <source>
        <dbReference type="ARBA" id="ARBA00004123"/>
    </source>
</evidence>
<dbReference type="SUPFAM" id="SSF81383">
    <property type="entry name" value="F-box domain"/>
    <property type="match status" value="1"/>
</dbReference>
<dbReference type="GO" id="GO:0005634">
    <property type="term" value="C:nucleus"/>
    <property type="evidence" value="ECO:0007669"/>
    <property type="project" value="UniProtKB-SubCell"/>
</dbReference>
<evidence type="ECO:0000259" key="8">
    <source>
        <dbReference type="PROSITE" id="PS51184"/>
    </source>
</evidence>
<proteinExistence type="predicted"/>
<dbReference type="InterPro" id="IPR003347">
    <property type="entry name" value="JmjC_dom"/>
</dbReference>
<dbReference type="PROSITE" id="PS51184">
    <property type="entry name" value="JMJC"/>
    <property type="match status" value="1"/>
</dbReference>
<feature type="domain" description="F-box" evidence="7">
    <location>
        <begin position="73"/>
        <end position="119"/>
    </location>
</feature>
<dbReference type="SMART" id="SM00256">
    <property type="entry name" value="FBOX"/>
    <property type="match status" value="1"/>
</dbReference>
<keyword evidence="2" id="KW-0479">Metal-binding</keyword>
<dbReference type="Gene3D" id="1.20.1280.50">
    <property type="match status" value="1"/>
</dbReference>
<accession>A0A4S2MZD2</accession>
<evidence type="ECO:0000256" key="6">
    <source>
        <dbReference type="SAM" id="MobiDB-lite"/>
    </source>
</evidence>
<dbReference type="FunFam" id="2.60.120.650:FF:000045">
    <property type="entry name" value="F-box protein At1g78280"/>
    <property type="match status" value="1"/>
</dbReference>
<dbReference type="Proteomes" id="UP000298138">
    <property type="component" value="Unassembled WGS sequence"/>
</dbReference>
<evidence type="ECO:0000256" key="2">
    <source>
        <dbReference type="ARBA" id="ARBA00022723"/>
    </source>
</evidence>
<evidence type="ECO:0000259" key="7">
    <source>
        <dbReference type="PROSITE" id="PS50181"/>
    </source>
</evidence>
<gene>
    <name evidence="9" type="ORF">EX30DRAFT_305624</name>
</gene>
<evidence type="ECO:0000313" key="10">
    <source>
        <dbReference type="Proteomes" id="UP000298138"/>
    </source>
</evidence>
<dbReference type="Gene3D" id="2.60.120.650">
    <property type="entry name" value="Cupin"/>
    <property type="match status" value="1"/>
</dbReference>
<keyword evidence="10" id="KW-1185">Reference proteome</keyword>
<evidence type="ECO:0000256" key="5">
    <source>
        <dbReference type="ARBA" id="ARBA00023242"/>
    </source>
</evidence>
<dbReference type="GO" id="GO:0000987">
    <property type="term" value="F:cis-regulatory region sequence-specific DNA binding"/>
    <property type="evidence" value="ECO:0007669"/>
    <property type="project" value="TreeGrafter"/>
</dbReference>
<feature type="domain" description="JmjC" evidence="8">
    <location>
        <begin position="267"/>
        <end position="426"/>
    </location>
</feature>
<dbReference type="PROSITE" id="PS50181">
    <property type="entry name" value="FBOX"/>
    <property type="match status" value="1"/>
</dbReference>
<dbReference type="PANTHER" id="PTHR12480:SF21">
    <property type="entry name" value="JMJC DOMAIN-CONTAINING PROTEIN 8"/>
    <property type="match status" value="1"/>
</dbReference>
<dbReference type="GO" id="GO:0046872">
    <property type="term" value="F:metal ion binding"/>
    <property type="evidence" value="ECO:0007669"/>
    <property type="project" value="UniProtKB-KW"/>
</dbReference>